<feature type="compositionally biased region" description="Pro residues" evidence="2">
    <location>
        <begin position="76"/>
        <end position="87"/>
    </location>
</feature>
<dbReference type="InterPro" id="IPR029400">
    <property type="entry name" value="TINF2_N"/>
</dbReference>
<evidence type="ECO:0000256" key="2">
    <source>
        <dbReference type="SAM" id="MobiDB-lite"/>
    </source>
</evidence>
<dbReference type="InterPro" id="IPR036388">
    <property type="entry name" value="WH-like_DNA-bd_sf"/>
</dbReference>
<feature type="region of interest" description="Disordered" evidence="2">
    <location>
        <begin position="68"/>
        <end position="98"/>
    </location>
</feature>
<feature type="domain" description="Fork-head" evidence="3">
    <location>
        <begin position="582"/>
        <end position="666"/>
    </location>
</feature>
<evidence type="ECO:0000313" key="5">
    <source>
        <dbReference type="Proteomes" id="UP000838412"/>
    </source>
</evidence>
<dbReference type="Pfam" id="PF14973">
    <property type="entry name" value="TINF2_N"/>
    <property type="match status" value="1"/>
</dbReference>
<feature type="compositionally biased region" description="Polar residues" evidence="2">
    <location>
        <begin position="814"/>
        <end position="830"/>
    </location>
</feature>
<feature type="region of interest" description="Disordered" evidence="2">
    <location>
        <begin position="486"/>
        <end position="585"/>
    </location>
</feature>
<feature type="region of interest" description="Disordered" evidence="2">
    <location>
        <begin position="888"/>
        <end position="920"/>
    </location>
</feature>
<feature type="region of interest" description="Disordered" evidence="2">
    <location>
        <begin position="402"/>
        <end position="454"/>
    </location>
</feature>
<feature type="compositionally biased region" description="Basic and acidic residues" evidence="2">
    <location>
        <begin position="339"/>
        <end position="350"/>
    </location>
</feature>
<feature type="region of interest" description="Disordered" evidence="2">
    <location>
        <begin position="339"/>
        <end position="388"/>
    </location>
</feature>
<accession>A0A8K0AA65</accession>
<dbReference type="Gene3D" id="1.10.10.10">
    <property type="entry name" value="Winged helix-like DNA-binding domain superfamily/Winged helix DNA-binding domain"/>
    <property type="match status" value="1"/>
</dbReference>
<feature type="compositionally biased region" description="Low complexity" evidence="2">
    <location>
        <begin position="435"/>
        <end position="449"/>
    </location>
</feature>
<protein>
    <submittedName>
        <fullName evidence="4">Hypp4377 protein</fullName>
    </submittedName>
</protein>
<feature type="compositionally biased region" description="Low complexity" evidence="2">
    <location>
        <begin position="766"/>
        <end position="780"/>
    </location>
</feature>
<proteinExistence type="predicted"/>
<dbReference type="GO" id="GO:0043565">
    <property type="term" value="F:sequence-specific DNA binding"/>
    <property type="evidence" value="ECO:0007669"/>
    <property type="project" value="InterPro"/>
</dbReference>
<feature type="compositionally biased region" description="Polar residues" evidence="2">
    <location>
        <begin position="745"/>
        <end position="758"/>
    </location>
</feature>
<feature type="compositionally biased region" description="Polar residues" evidence="2">
    <location>
        <begin position="487"/>
        <end position="508"/>
    </location>
</feature>
<dbReference type="EMBL" id="OV696692">
    <property type="protein sequence ID" value="CAH1270649.1"/>
    <property type="molecule type" value="Genomic_DNA"/>
</dbReference>
<evidence type="ECO:0000256" key="1">
    <source>
        <dbReference type="ARBA" id="ARBA00023125"/>
    </source>
</evidence>
<feature type="compositionally biased region" description="Low complexity" evidence="2">
    <location>
        <begin position="539"/>
        <end position="549"/>
    </location>
</feature>
<evidence type="ECO:0000313" key="4">
    <source>
        <dbReference type="EMBL" id="CAH1270649.1"/>
    </source>
</evidence>
<evidence type="ECO:0000259" key="3">
    <source>
        <dbReference type="SMART" id="SM00339"/>
    </source>
</evidence>
<name>A0A8K0AA65_BRALA</name>
<dbReference type="Proteomes" id="UP000838412">
    <property type="component" value="Chromosome 7"/>
</dbReference>
<keyword evidence="5" id="KW-1185">Reference proteome</keyword>
<feature type="compositionally biased region" description="Basic and acidic residues" evidence="2">
    <location>
        <begin position="836"/>
        <end position="848"/>
    </location>
</feature>
<dbReference type="OrthoDB" id="8667810at2759"/>
<dbReference type="InterPro" id="IPR036390">
    <property type="entry name" value="WH_DNA-bd_sf"/>
</dbReference>
<dbReference type="InterPro" id="IPR001766">
    <property type="entry name" value="Fork_head_dom"/>
</dbReference>
<reference evidence="4" key="1">
    <citation type="submission" date="2022-01" db="EMBL/GenBank/DDBJ databases">
        <authorList>
            <person name="Braso-Vives M."/>
        </authorList>
    </citation>
    <scope>NUCLEOTIDE SEQUENCE</scope>
</reference>
<dbReference type="Pfam" id="PF00250">
    <property type="entry name" value="Forkhead"/>
    <property type="match status" value="1"/>
</dbReference>
<sequence length="1015" mass="110721">MSASTSELSDRTQRFLRNANAKDVLAWILEYACKYGLNQVVKASFLHQTGTAHPFLPAPEFGLQRLHRESTDRNDSPPPPPHFPPVTPGLAREAPRDARDFGSHVSSRELHISAGNPKKLLQYGIIEGRLAAYLLWNCVSENVVEGYDLCIQLLRHTYTHAPLVHFPDYAQILHRLKVKFMLHILVDRFELCLASSKLKELFPKEGEKLPPALEHDATSKEQLSQLNRRSSQFRHLALDLILDREKREAYLQDGMEEEFGAEFSLTLNDLVAKFVHTVEDYLPVPVIEEVSISSSERYLSAPDGCSPAVFRLLAVLKVSNGNPSAADLIKLAHELDTEKGRKNQDRKEVVDQSSCSSEAATDDKASKSEDEDTDAGGGSTSQVSTSLSAEGHGIEVLHEMPKESTDPCSVVGSQGDTQPFSPVLQKDTHHKDDSTTITEETDASTTCTSKPKDGVDIHKEGTIALTEEARPSQDADGLRLANVSLREGTTTSSSTMKRQDFPTTTVETSPRENAGEHIIDASSHHGHAKEDSPVSLGESTTTSSSTMSMNRQDFPTTAVETTPPKNAGEHVNASPHHGHAKEDSPAQWDRMVHCAIQSAPTGVTTLADICQYISENFPHHSNLETVAQSVCRVLSTHRCFQVVSSPREIKWTLSDACSHKLLLPGPSLVARLATERESNPEDSDVTSSTPDGMDSASKVVNPTGDDSQTLDSVREEEEEKNYLSNSESACATGEAATVAHKSRAESCSDNTVSSSQDEPSAEYVVSASSGSSTTRSSSGSHTLGMILEEAEKEGEESDARLTSTPSSEDCPASENPQALQVQSSSRNQAGETDEQAQDKSRKTRKDSENSGTERGSHSLSSDESIIPPSPQEGQRSELVTFARTRRAPAVPHTCEKDVDPLLEEGDDAIVSDSDGETDSTTVLYYGENDEDSDTESYVIPNSHEQDDSFNSVSGPKAPVLRTSTRSALWTKDNTLVPSLSQHLSSCPVKPCLVLLHRLRVRSWRPLQASRAVKMT</sequence>
<organism evidence="4 5">
    <name type="scientific">Branchiostoma lanceolatum</name>
    <name type="common">Common lancelet</name>
    <name type="synonym">Amphioxus lanceolatum</name>
    <dbReference type="NCBI Taxonomy" id="7740"/>
    <lineage>
        <taxon>Eukaryota</taxon>
        <taxon>Metazoa</taxon>
        <taxon>Chordata</taxon>
        <taxon>Cephalochordata</taxon>
        <taxon>Leptocardii</taxon>
        <taxon>Amphioxiformes</taxon>
        <taxon>Branchiostomatidae</taxon>
        <taxon>Branchiostoma</taxon>
    </lineage>
</organism>
<dbReference type="SUPFAM" id="SSF46785">
    <property type="entry name" value="Winged helix' DNA-binding domain"/>
    <property type="match status" value="1"/>
</dbReference>
<dbReference type="SMART" id="SM00339">
    <property type="entry name" value="FH"/>
    <property type="match status" value="1"/>
</dbReference>
<feature type="compositionally biased region" description="Polar residues" evidence="2">
    <location>
        <begin position="698"/>
        <end position="711"/>
    </location>
</feature>
<feature type="compositionally biased region" description="Polar residues" evidence="2">
    <location>
        <begin position="849"/>
        <end position="863"/>
    </location>
</feature>
<keyword evidence="1" id="KW-0238">DNA-binding</keyword>
<dbReference type="GO" id="GO:0003700">
    <property type="term" value="F:DNA-binding transcription factor activity"/>
    <property type="evidence" value="ECO:0007669"/>
    <property type="project" value="InterPro"/>
</dbReference>
<feature type="compositionally biased region" description="Acidic residues" evidence="2">
    <location>
        <begin position="900"/>
        <end position="917"/>
    </location>
</feature>
<feature type="compositionally biased region" description="Basic and acidic residues" evidence="2">
    <location>
        <begin position="509"/>
        <end position="532"/>
    </location>
</feature>
<feature type="region of interest" description="Disordered" evidence="2">
    <location>
        <begin position="674"/>
        <end position="876"/>
    </location>
</feature>
<feature type="compositionally biased region" description="Polar residues" evidence="2">
    <location>
        <begin position="550"/>
        <end position="564"/>
    </location>
</feature>
<feature type="compositionally biased region" description="Polar residues" evidence="2">
    <location>
        <begin position="411"/>
        <end position="420"/>
    </location>
</feature>
<gene>
    <name evidence="4" type="primary">Hypp4377</name>
    <name evidence="4" type="ORF">BLAG_LOCUS22868</name>
</gene>
<dbReference type="AlphaFoldDB" id="A0A8K0AA65"/>